<proteinExistence type="predicted"/>
<evidence type="ECO:0000313" key="3">
    <source>
        <dbReference type="Proteomes" id="UP000604381"/>
    </source>
</evidence>
<keyword evidence="1" id="KW-0812">Transmembrane</keyword>
<evidence type="ECO:0000313" key="2">
    <source>
        <dbReference type="EMBL" id="MBF2735658.1"/>
    </source>
</evidence>
<protein>
    <submittedName>
        <fullName evidence="2">Uncharacterized protein</fullName>
    </submittedName>
</protein>
<accession>A0A930UDP0</accession>
<dbReference type="AlphaFoldDB" id="A0A930UDP0"/>
<reference evidence="2" key="1">
    <citation type="submission" date="2020-10" db="EMBL/GenBank/DDBJ databases">
        <title>An improved Amphimedon queenslandica hologenome assembly reveals how three proteobacterial symbionts can extend the metabolic phenotypic of their marine sponge host.</title>
        <authorList>
            <person name="Degnan B."/>
            <person name="Degnan S."/>
            <person name="Xiang X."/>
        </authorList>
    </citation>
    <scope>NUCLEOTIDE SEQUENCE</scope>
    <source>
        <strain evidence="2">AqS2</strain>
    </source>
</reference>
<dbReference type="Proteomes" id="UP000604381">
    <property type="component" value="Unassembled WGS sequence"/>
</dbReference>
<comment type="caution">
    <text evidence="2">The sequence shown here is derived from an EMBL/GenBank/DDBJ whole genome shotgun (WGS) entry which is preliminary data.</text>
</comment>
<organism evidence="2 3">
    <name type="scientific">Candidatus Amphirhobacter heronislandensis</name>
    <dbReference type="NCBI Taxonomy" id="1732024"/>
    <lineage>
        <taxon>Bacteria</taxon>
        <taxon>Pseudomonadati</taxon>
        <taxon>Pseudomonadota</taxon>
        <taxon>Gammaproteobacteria</taxon>
        <taxon>Candidatus Tethybacterales</taxon>
        <taxon>Candidatus Tethybacteraceae</taxon>
        <taxon>Candidatus Amphirhobacter</taxon>
    </lineage>
</organism>
<dbReference type="EMBL" id="JADHEI010000046">
    <property type="protein sequence ID" value="MBF2735658.1"/>
    <property type="molecule type" value="Genomic_DNA"/>
</dbReference>
<gene>
    <name evidence="2" type="ORF">ISN26_06250</name>
</gene>
<feature type="non-terminal residue" evidence="2">
    <location>
        <position position="1"/>
    </location>
</feature>
<name>A0A930UDP0_9GAMM</name>
<keyword evidence="3" id="KW-1185">Reference proteome</keyword>
<feature type="transmembrane region" description="Helical" evidence="1">
    <location>
        <begin position="44"/>
        <end position="64"/>
    </location>
</feature>
<keyword evidence="1" id="KW-0472">Membrane</keyword>
<evidence type="ECO:0000256" key="1">
    <source>
        <dbReference type="SAM" id="Phobius"/>
    </source>
</evidence>
<keyword evidence="1" id="KW-1133">Transmembrane helix</keyword>
<sequence>WDVTIDFADPVISRRITGTSARLPPAHLTKGCAGAADWGLGMVVAVRASAAALMQGMAIAFVAASRARN</sequence>